<organism evidence="1 2">
    <name type="scientific">Amycolatopsis saalfeldensis</name>
    <dbReference type="NCBI Taxonomy" id="394193"/>
    <lineage>
        <taxon>Bacteria</taxon>
        <taxon>Bacillati</taxon>
        <taxon>Actinomycetota</taxon>
        <taxon>Actinomycetes</taxon>
        <taxon>Pseudonocardiales</taxon>
        <taxon>Pseudonocardiaceae</taxon>
        <taxon>Amycolatopsis</taxon>
    </lineage>
</organism>
<dbReference type="RefSeq" id="WP_143086249.1">
    <property type="nucleotide sequence ID" value="NZ_FOEF01000009.1"/>
</dbReference>
<keyword evidence="2" id="KW-1185">Reference proteome</keyword>
<name>A0A1H8XXC3_9PSEU</name>
<sequence>MRGFTGGFPVFTQADTFEFGLDLILRLRAAPVRARTLQRERKAANDKAHRQAIEADAPHPACTLHGRCRFRHR</sequence>
<gene>
    <name evidence="1" type="ORF">SAMN04489732_109228</name>
</gene>
<dbReference type="AlphaFoldDB" id="A0A1H8XXC3"/>
<reference evidence="1 2" key="1">
    <citation type="submission" date="2016-10" db="EMBL/GenBank/DDBJ databases">
        <authorList>
            <person name="de Groot N.N."/>
        </authorList>
    </citation>
    <scope>NUCLEOTIDE SEQUENCE [LARGE SCALE GENOMIC DNA]</scope>
    <source>
        <strain evidence="1 2">DSM 44993</strain>
    </source>
</reference>
<dbReference type="EMBL" id="FOEF01000009">
    <property type="protein sequence ID" value="SEP44402.1"/>
    <property type="molecule type" value="Genomic_DNA"/>
</dbReference>
<evidence type="ECO:0000313" key="2">
    <source>
        <dbReference type="Proteomes" id="UP000198582"/>
    </source>
</evidence>
<accession>A0A1H8XXC3</accession>
<dbReference type="Proteomes" id="UP000198582">
    <property type="component" value="Unassembled WGS sequence"/>
</dbReference>
<protein>
    <submittedName>
        <fullName evidence="1">Uncharacterized protein</fullName>
    </submittedName>
</protein>
<proteinExistence type="predicted"/>
<evidence type="ECO:0000313" key="1">
    <source>
        <dbReference type="EMBL" id="SEP44402.1"/>
    </source>
</evidence>